<sequence>MKKYFVKIMYTLFLLSFLVSCNSKTEAVKTTEIENKEKVESEQVESEQEDRIETVKITATGDIMYHPGTFNSNVNAETGKYDFRFFYNDMEKYIQAADLMIGNYETTSTPTRELSDYPMFNTPENSIEDLKNAGFDILTTANNHCLDSRVQGIIDTIDALDKYGVRHTGTWKEGEKDYLIEEVNGIKIGVLAYTERFNGMEVILADNEKEMVSPLNEEQIEKDIKELKSKDVDIILVFPHWGEEYMTMPTEKQKELGHKILNWGADMVLGSHPHVVQPVEKVEVDGKDKYIVYSLGNSISGQRKEFLGIEGVEGGLFVEMEFTKDFKNKTTEIKSINFVPTYVRDDRSSGKIQYKTQPIVEYLEGGSLRETVSSGELNEILKLRTNMINVLESMEYKLDS</sequence>
<reference evidence="1 2" key="1">
    <citation type="journal article" date="2022" name="Int. J. Syst. Evol. Microbiol.">
        <title>Miniphocaeibacter halophilus sp. nov., an ammonium-tolerant acetate-producing bacterium isolated from a biogas system.</title>
        <authorList>
            <person name="Schnurer A."/>
            <person name="Singh A."/>
            <person name="Bi S."/>
            <person name="Qiao W."/>
            <person name="Westerholm M."/>
        </authorList>
    </citation>
    <scope>NUCLEOTIDE SEQUENCE [LARGE SCALE GENOMIC DNA]</scope>
    <source>
        <strain evidence="1 2">AMB_01</strain>
    </source>
</reference>
<name>A0AC61MSP2_9FIRM</name>
<gene>
    <name evidence="1" type="ORF">JFY71_03825</name>
</gene>
<protein>
    <submittedName>
        <fullName evidence="1">CapA family protein</fullName>
    </submittedName>
</protein>
<accession>A0AC61MSP2</accession>
<evidence type="ECO:0000313" key="1">
    <source>
        <dbReference type="EMBL" id="QQK08680.1"/>
    </source>
</evidence>
<organism evidence="1 2">
    <name type="scientific">Miniphocaeibacter halophilus</name>
    <dbReference type="NCBI Taxonomy" id="2931922"/>
    <lineage>
        <taxon>Bacteria</taxon>
        <taxon>Bacillati</taxon>
        <taxon>Bacillota</taxon>
        <taxon>Tissierellia</taxon>
        <taxon>Tissierellales</taxon>
        <taxon>Peptoniphilaceae</taxon>
        <taxon>Miniphocaeibacter</taxon>
    </lineage>
</organism>
<proteinExistence type="predicted"/>
<dbReference type="Proteomes" id="UP000595814">
    <property type="component" value="Chromosome"/>
</dbReference>
<dbReference type="EMBL" id="CP066744">
    <property type="protein sequence ID" value="QQK08680.1"/>
    <property type="molecule type" value="Genomic_DNA"/>
</dbReference>
<keyword evidence="2" id="KW-1185">Reference proteome</keyword>
<evidence type="ECO:0000313" key="2">
    <source>
        <dbReference type="Proteomes" id="UP000595814"/>
    </source>
</evidence>